<evidence type="ECO:0000313" key="4">
    <source>
        <dbReference type="Proteomes" id="UP000326757"/>
    </source>
</evidence>
<proteinExistence type="predicted"/>
<dbReference type="Proteomes" id="UP000326757">
    <property type="component" value="Unassembled WGS sequence"/>
</dbReference>
<dbReference type="OrthoDB" id="17255at2759"/>
<evidence type="ECO:0000259" key="2">
    <source>
        <dbReference type="PROSITE" id="PS51340"/>
    </source>
</evidence>
<dbReference type="PANTHER" id="PTHR14237:SF34">
    <property type="entry name" value="MOSC DOMAIN PROTEIN (AFU_ORTHOLOGUE AFUA_2G07820)"/>
    <property type="match status" value="1"/>
</dbReference>
<dbReference type="AlphaFoldDB" id="A0A5N6K6X5"/>
<feature type="domain" description="MOSC" evidence="2">
    <location>
        <begin position="263"/>
        <end position="433"/>
    </location>
</feature>
<dbReference type="PANTHER" id="PTHR14237">
    <property type="entry name" value="MOLYBDOPTERIN COFACTOR SULFURASE MOSC"/>
    <property type="match status" value="1"/>
</dbReference>
<evidence type="ECO:0000313" key="3">
    <source>
        <dbReference type="EMBL" id="KAB8298272.1"/>
    </source>
</evidence>
<keyword evidence="4" id="KW-1185">Reference proteome</keyword>
<dbReference type="GO" id="GO:0030151">
    <property type="term" value="F:molybdenum ion binding"/>
    <property type="evidence" value="ECO:0007669"/>
    <property type="project" value="InterPro"/>
</dbReference>
<dbReference type="InterPro" id="IPR005302">
    <property type="entry name" value="MoCF_Sase_C"/>
</dbReference>
<dbReference type="SUPFAM" id="SSF50800">
    <property type="entry name" value="PK beta-barrel domain-like"/>
    <property type="match status" value="1"/>
</dbReference>
<dbReference type="Pfam" id="PF03473">
    <property type="entry name" value="MOSC"/>
    <property type="match status" value="1"/>
</dbReference>
<dbReference type="InterPro" id="IPR011037">
    <property type="entry name" value="Pyrv_Knase-like_insert_dom_sf"/>
</dbReference>
<sequence>MATTNTSRFGGMETPESLLGNLLHMLDVQLFREVPVPFLGEVPLVKLIMLVCTFIFINIIGRLAKNIQHKRGKIKHEENVAREESNNSAPTQKVADPKMTISQLYIYPIKSLRGCSLPSATLTKEGFSHDRKFMLLRIHDQDSKWGPHQNMHVTHFPQMALFHTSIQGPNLYVTYHDPGSSQAPDSERPTLKIELTPSTFSHLQELTVNMHGSATTAYSMGPHHNDWFSQHFGFPVILAHTGDNRRLVLGNLPQSPQLPTPATKLLQYLPFTGSSRPAAPEPENIAFNDCAPYLIITTTSCNNIAQRLPPTTPLDITKFRANIIISGSPSAFTEDYWGDLEFSPSPSSSSSNPESSRPPKIHLTANCGRCISLNVDHATGTTVPQNEGILKLLMRDRRVDPGVKYSPIFGRYGFIRRSDSGTVLKVGDSVSVTRTNEQRTRFYWPGIST</sequence>
<gene>
    <name evidence="3" type="ORF">EYC80_002003</name>
</gene>
<keyword evidence="1" id="KW-0812">Transmembrane</keyword>
<comment type="caution">
    <text evidence="3">The sequence shown here is derived from an EMBL/GenBank/DDBJ whole genome shotgun (WGS) entry which is preliminary data.</text>
</comment>
<dbReference type="SUPFAM" id="SSF141673">
    <property type="entry name" value="MOSC N-terminal domain-like"/>
    <property type="match status" value="1"/>
</dbReference>
<dbReference type="InterPro" id="IPR005303">
    <property type="entry name" value="MOCOS_middle"/>
</dbReference>
<protein>
    <recommendedName>
        <fullName evidence="2">MOSC domain-containing protein</fullName>
    </recommendedName>
</protein>
<dbReference type="GO" id="GO:0030170">
    <property type="term" value="F:pyridoxal phosphate binding"/>
    <property type="evidence" value="ECO:0007669"/>
    <property type="project" value="InterPro"/>
</dbReference>
<dbReference type="PROSITE" id="PS51340">
    <property type="entry name" value="MOSC"/>
    <property type="match status" value="1"/>
</dbReference>
<accession>A0A5N6K6X5</accession>
<organism evidence="3 4">
    <name type="scientific">Monilinia laxa</name>
    <name type="common">Brown rot fungus</name>
    <name type="synonym">Sclerotinia laxa</name>
    <dbReference type="NCBI Taxonomy" id="61186"/>
    <lineage>
        <taxon>Eukaryota</taxon>
        <taxon>Fungi</taxon>
        <taxon>Dikarya</taxon>
        <taxon>Ascomycota</taxon>
        <taxon>Pezizomycotina</taxon>
        <taxon>Leotiomycetes</taxon>
        <taxon>Helotiales</taxon>
        <taxon>Sclerotiniaceae</taxon>
        <taxon>Monilinia</taxon>
    </lineage>
</organism>
<feature type="transmembrane region" description="Helical" evidence="1">
    <location>
        <begin position="44"/>
        <end position="64"/>
    </location>
</feature>
<dbReference type="EMBL" id="VIGI01000007">
    <property type="protein sequence ID" value="KAB8298272.1"/>
    <property type="molecule type" value="Genomic_DNA"/>
</dbReference>
<reference evidence="3 4" key="1">
    <citation type="submission" date="2019-06" db="EMBL/GenBank/DDBJ databases">
        <title>Genome Sequence of the Brown Rot Fungal Pathogen Monilinia laxa.</title>
        <authorList>
            <person name="De Miccolis Angelini R.M."/>
            <person name="Landi L."/>
            <person name="Abate D."/>
            <person name="Pollastro S."/>
            <person name="Romanazzi G."/>
            <person name="Faretra F."/>
        </authorList>
    </citation>
    <scope>NUCLEOTIDE SEQUENCE [LARGE SCALE GENOMIC DNA]</scope>
    <source>
        <strain evidence="3 4">Mlax316</strain>
    </source>
</reference>
<dbReference type="GO" id="GO:0003824">
    <property type="term" value="F:catalytic activity"/>
    <property type="evidence" value="ECO:0007669"/>
    <property type="project" value="InterPro"/>
</dbReference>
<keyword evidence="1" id="KW-0472">Membrane</keyword>
<keyword evidence="1" id="KW-1133">Transmembrane helix</keyword>
<name>A0A5N6K6X5_MONLA</name>
<evidence type="ECO:0000256" key="1">
    <source>
        <dbReference type="SAM" id="Phobius"/>
    </source>
</evidence>
<dbReference type="Pfam" id="PF03476">
    <property type="entry name" value="MOSC_N"/>
    <property type="match status" value="1"/>
</dbReference>